<reference evidence="6 7" key="1">
    <citation type="submission" date="2024-05" db="EMBL/GenBank/DDBJ databases">
        <title>Genome Sequence and Characterization of the New Strain Purple Sulfur Bacterium of Genus Thioalkalicoccus.</title>
        <authorList>
            <person name="Bryantseva I.A."/>
            <person name="Kyndt J.A."/>
            <person name="Imhoff J.F."/>
        </authorList>
    </citation>
    <scope>NUCLEOTIDE SEQUENCE [LARGE SCALE GENOMIC DNA]</scope>
    <source>
        <strain evidence="6 7">Um2</strain>
    </source>
</reference>
<comment type="similarity">
    <text evidence="1">Belongs to the type-I restriction system S methylase family.</text>
</comment>
<dbReference type="Proteomes" id="UP001564408">
    <property type="component" value="Unassembled WGS sequence"/>
</dbReference>
<gene>
    <name evidence="6" type="ORF">ABC977_16630</name>
</gene>
<evidence type="ECO:0000313" key="7">
    <source>
        <dbReference type="Proteomes" id="UP001564408"/>
    </source>
</evidence>
<dbReference type="PANTHER" id="PTHR30408:SF12">
    <property type="entry name" value="TYPE I RESTRICTION ENZYME MJAVIII SPECIFICITY SUBUNIT"/>
    <property type="match status" value="1"/>
</dbReference>
<keyword evidence="7" id="KW-1185">Reference proteome</keyword>
<name>A0ABV4BID2_9GAMM</name>
<evidence type="ECO:0000259" key="5">
    <source>
        <dbReference type="Pfam" id="PF01420"/>
    </source>
</evidence>
<evidence type="ECO:0000256" key="1">
    <source>
        <dbReference type="ARBA" id="ARBA00010923"/>
    </source>
</evidence>
<evidence type="ECO:0000313" key="6">
    <source>
        <dbReference type="EMBL" id="MEY6434032.1"/>
    </source>
</evidence>
<evidence type="ECO:0000256" key="3">
    <source>
        <dbReference type="ARBA" id="ARBA00023125"/>
    </source>
</evidence>
<feature type="domain" description="Type I restriction modification DNA specificity" evidence="5">
    <location>
        <begin position="268"/>
        <end position="366"/>
    </location>
</feature>
<evidence type="ECO:0000256" key="4">
    <source>
        <dbReference type="SAM" id="Coils"/>
    </source>
</evidence>
<dbReference type="RefSeq" id="WP_369668416.1">
    <property type="nucleotide sequence ID" value="NZ_JBDKXB010000037.1"/>
</dbReference>
<organism evidence="6 7">
    <name type="scientific">Thioalkalicoccus limnaeus</name>
    <dbReference type="NCBI Taxonomy" id="120681"/>
    <lineage>
        <taxon>Bacteria</taxon>
        <taxon>Pseudomonadati</taxon>
        <taxon>Pseudomonadota</taxon>
        <taxon>Gammaproteobacteria</taxon>
        <taxon>Chromatiales</taxon>
        <taxon>Chromatiaceae</taxon>
        <taxon>Thioalkalicoccus</taxon>
    </lineage>
</organism>
<dbReference type="SUPFAM" id="SSF116734">
    <property type="entry name" value="DNA methylase specificity domain"/>
    <property type="match status" value="2"/>
</dbReference>
<dbReference type="InterPro" id="IPR044946">
    <property type="entry name" value="Restrct_endonuc_typeI_TRD_sf"/>
</dbReference>
<dbReference type="EMBL" id="JBDKXB010000037">
    <property type="protein sequence ID" value="MEY6434032.1"/>
    <property type="molecule type" value="Genomic_DNA"/>
</dbReference>
<feature type="domain" description="Type I restriction modification DNA specificity" evidence="5">
    <location>
        <begin position="33"/>
        <end position="179"/>
    </location>
</feature>
<keyword evidence="6" id="KW-0378">Hydrolase</keyword>
<dbReference type="InterPro" id="IPR000055">
    <property type="entry name" value="Restrct_endonuc_typeI_TRD"/>
</dbReference>
<sequence length="396" mass="45043">MKSESSSFRFLAQLCTRITDGTHQTPNYQDQGVIFISAKNIKGGQLDFADRKYITREEHEFLTKSAKPAPGDLLLTKSGSLGDVAVIPELDFEFSIFESLALLKPRRDLVDPHYLYQYIRSPDAARHFHGITTGLAVKHLHLGDLRKLKVFLPPLKHQRELAAQLSAWDTAIQKTEQLIAAKERHYSHELSRRFSEDRTAPRKYRLGEIAYVPQKLPESPKADDVYVLVRLYCKGIEKNERQKKEPTKNGRPIFRRNAGELLVGRQNIHNGGFGIVPKDLDGSLASNAITSLRFHPEKASADYIFFYLSRPSHYKKLERVMGGTGQKEISESQLMTLTIPLPALHTQTAIARYLNALRDEINLLNQSVEAYKAQKRGLMQKLLTGQWRLPVQEEAD</sequence>
<accession>A0ABV4BID2</accession>
<dbReference type="InterPro" id="IPR052021">
    <property type="entry name" value="Type-I_RS_S_subunit"/>
</dbReference>
<dbReference type="GO" id="GO:0016787">
    <property type="term" value="F:hydrolase activity"/>
    <property type="evidence" value="ECO:0007669"/>
    <property type="project" value="UniProtKB-KW"/>
</dbReference>
<evidence type="ECO:0000256" key="2">
    <source>
        <dbReference type="ARBA" id="ARBA00022747"/>
    </source>
</evidence>
<comment type="caution">
    <text evidence="6">The sequence shown here is derived from an EMBL/GenBank/DDBJ whole genome shotgun (WGS) entry which is preliminary data.</text>
</comment>
<keyword evidence="6" id="KW-0255">Endonuclease</keyword>
<dbReference type="CDD" id="cd17246">
    <property type="entry name" value="RMtype1_S_SonII-TRD2-CR2_like"/>
    <property type="match status" value="1"/>
</dbReference>
<keyword evidence="6" id="KW-0540">Nuclease</keyword>
<dbReference type="GO" id="GO:0004519">
    <property type="term" value="F:endonuclease activity"/>
    <property type="evidence" value="ECO:0007669"/>
    <property type="project" value="UniProtKB-KW"/>
</dbReference>
<protein>
    <submittedName>
        <fullName evidence="6">Restriction endonuclease subunit S</fullName>
        <ecNumber evidence="6">3.1.21.-</ecNumber>
    </submittedName>
</protein>
<keyword evidence="2" id="KW-0680">Restriction system</keyword>
<dbReference type="PANTHER" id="PTHR30408">
    <property type="entry name" value="TYPE-1 RESTRICTION ENZYME ECOKI SPECIFICITY PROTEIN"/>
    <property type="match status" value="1"/>
</dbReference>
<feature type="coiled-coil region" evidence="4">
    <location>
        <begin position="354"/>
        <end position="381"/>
    </location>
</feature>
<dbReference type="Gene3D" id="3.90.220.20">
    <property type="entry name" value="DNA methylase specificity domains"/>
    <property type="match status" value="2"/>
</dbReference>
<dbReference type="Pfam" id="PF01420">
    <property type="entry name" value="Methylase_S"/>
    <property type="match status" value="2"/>
</dbReference>
<dbReference type="EC" id="3.1.21.-" evidence="6"/>
<proteinExistence type="inferred from homology"/>
<keyword evidence="4" id="KW-0175">Coiled coil</keyword>
<keyword evidence="3" id="KW-0238">DNA-binding</keyword>